<dbReference type="AlphaFoldDB" id="A0A269YJ07"/>
<dbReference type="EMBL" id="PDEV01000001">
    <property type="protein sequence ID" value="PEN17136.1"/>
    <property type="molecule type" value="Genomic_DNA"/>
</dbReference>
<dbReference type="EMBL" id="NCWU01000008">
    <property type="protein sequence ID" value="PAK85340.1"/>
    <property type="molecule type" value="Genomic_DNA"/>
</dbReference>
<dbReference type="SUPFAM" id="SSF102405">
    <property type="entry name" value="MCP/YpsA-like"/>
    <property type="match status" value="1"/>
</dbReference>
<dbReference type="Proteomes" id="UP000216195">
    <property type="component" value="Unassembled WGS sequence"/>
</dbReference>
<keyword evidence="2" id="KW-0378">Hydrolase</keyword>
<sequence>MRDSFNLAVYCGATMGNDPDFAACARELGTLCAKRGVGVVYGGGRTGLMGTVAGATLDAGGKVYGVVTHQLVEWEGVYPGQTTLDIVDTMHQRKIAMINKADAFVAMPGGPGTLEEFFEVFSWQFLKIHTKPVALLNVNGYWDKLVEAMQYMASTELLRPSYLERLIVVDTPEELMKVLGK</sequence>
<keyword evidence="7" id="KW-1185">Reference proteome</keyword>
<dbReference type="GO" id="GO:0016799">
    <property type="term" value="F:hydrolase activity, hydrolyzing N-glycosyl compounds"/>
    <property type="evidence" value="ECO:0007669"/>
    <property type="project" value="TreeGrafter"/>
</dbReference>
<comment type="similarity">
    <text evidence="1 2">Belongs to the LOG family.</text>
</comment>
<protein>
    <recommendedName>
        <fullName evidence="2">Cytokinin riboside 5'-monophosphate phosphoribohydrolase</fullName>
        <ecNumber evidence="2">3.2.2.n1</ecNumber>
    </recommendedName>
</protein>
<evidence type="ECO:0000313" key="7">
    <source>
        <dbReference type="Proteomes" id="UP000219947"/>
    </source>
</evidence>
<comment type="catalytic activity">
    <reaction evidence="2">
        <text>N(6)-(dimethylallyl)adenosine 5'-phosphate + H2O = N(6)-dimethylallyladenine + D-ribose 5-phosphate</text>
        <dbReference type="Rhea" id="RHEA:48560"/>
        <dbReference type="ChEBI" id="CHEBI:15377"/>
        <dbReference type="ChEBI" id="CHEBI:17660"/>
        <dbReference type="ChEBI" id="CHEBI:57526"/>
        <dbReference type="ChEBI" id="CHEBI:78346"/>
        <dbReference type="EC" id="3.2.2.n1"/>
    </reaction>
</comment>
<reference evidence="4" key="2">
    <citation type="submission" date="2017-10" db="EMBL/GenBank/DDBJ databases">
        <title>Kefir isolates.</title>
        <authorList>
            <person name="Kim Y."/>
            <person name="Blasche S."/>
        </authorList>
    </citation>
    <scope>NUCLEOTIDE SEQUENCE [LARGE SCALE GENOMIC DNA]</scope>
    <source>
        <strain evidence="4">OG2-2</strain>
    </source>
</reference>
<dbReference type="InterPro" id="IPR005269">
    <property type="entry name" value="LOG"/>
</dbReference>
<evidence type="ECO:0000313" key="5">
    <source>
        <dbReference type="EMBL" id="VEJ29904.1"/>
    </source>
</evidence>
<evidence type="ECO:0000313" key="8">
    <source>
        <dbReference type="Proteomes" id="UP000270988"/>
    </source>
</evidence>
<keyword evidence="2" id="KW-0203">Cytokinin biosynthesis</keyword>
<dbReference type="GO" id="GO:0009691">
    <property type="term" value="P:cytokinin biosynthetic process"/>
    <property type="evidence" value="ECO:0007669"/>
    <property type="project" value="UniProtKB-UniRule"/>
</dbReference>
<dbReference type="Proteomes" id="UP000219947">
    <property type="component" value="Unassembled WGS sequence"/>
</dbReference>
<dbReference type="GO" id="GO:0005829">
    <property type="term" value="C:cytosol"/>
    <property type="evidence" value="ECO:0007669"/>
    <property type="project" value="TreeGrafter"/>
</dbReference>
<evidence type="ECO:0000313" key="6">
    <source>
        <dbReference type="Proteomes" id="UP000216195"/>
    </source>
</evidence>
<dbReference type="NCBIfam" id="TIGR00730">
    <property type="entry name" value="Rossman fold protein, TIGR00730 family"/>
    <property type="match status" value="1"/>
</dbReference>
<reference evidence="3 6" key="1">
    <citation type="submission" date="2017-04" db="EMBL/GenBank/DDBJ databases">
        <title>Kefir bacterial isolates.</title>
        <authorList>
            <person name="Kim Y."/>
            <person name="Blasche S."/>
            <person name="Patil K.R."/>
        </authorList>
    </citation>
    <scope>NUCLEOTIDE SEQUENCE [LARGE SCALE GENOMIC DNA]</scope>
    <source>
        <strain evidence="3 6">OG2-1</strain>
    </source>
</reference>
<dbReference type="GeneID" id="29743984"/>
<evidence type="ECO:0000313" key="4">
    <source>
        <dbReference type="EMBL" id="PEN17136.1"/>
    </source>
</evidence>
<evidence type="ECO:0000313" key="3">
    <source>
        <dbReference type="EMBL" id="PAK85340.1"/>
    </source>
</evidence>
<dbReference type="Gene3D" id="3.40.50.450">
    <property type="match status" value="1"/>
</dbReference>
<dbReference type="PANTHER" id="PTHR31223">
    <property type="entry name" value="LOG FAMILY PROTEIN YJL055W"/>
    <property type="match status" value="1"/>
</dbReference>
<dbReference type="InterPro" id="IPR031100">
    <property type="entry name" value="LOG_fam"/>
</dbReference>
<name>A0A269YJ07_9MICC</name>
<dbReference type="OMA" id="MDELWEA"/>
<proteinExistence type="inferred from homology"/>
<dbReference type="RefSeq" id="WP_004005139.1">
    <property type="nucleotide sequence ID" value="NZ_CAKARO010000066.1"/>
</dbReference>
<reference evidence="5 8" key="3">
    <citation type="submission" date="2018-12" db="EMBL/GenBank/DDBJ databases">
        <authorList>
            <consortium name="Pathogen Informatics"/>
        </authorList>
    </citation>
    <scope>NUCLEOTIDE SEQUENCE [LARGE SCALE GENOMIC DNA]</scope>
    <source>
        <strain evidence="5 8">NCTC10918</strain>
    </source>
</reference>
<dbReference type="STRING" id="762948.HMPREF0733_10149"/>
<comment type="catalytic activity">
    <reaction evidence="2">
        <text>9-ribosyl-trans-zeatin 5'-phosphate + H2O = trans-zeatin + D-ribose 5-phosphate</text>
        <dbReference type="Rhea" id="RHEA:48564"/>
        <dbReference type="ChEBI" id="CHEBI:15377"/>
        <dbReference type="ChEBI" id="CHEBI:16522"/>
        <dbReference type="ChEBI" id="CHEBI:78346"/>
        <dbReference type="ChEBI" id="CHEBI:87947"/>
        <dbReference type="EC" id="3.2.2.n1"/>
    </reaction>
</comment>
<dbReference type="Pfam" id="PF03641">
    <property type="entry name" value="Lysine_decarbox"/>
    <property type="match status" value="1"/>
</dbReference>
<dbReference type="EC" id="3.2.2.n1" evidence="2"/>
<organism evidence="4 7">
    <name type="scientific">Rothia dentocariosa</name>
    <dbReference type="NCBI Taxonomy" id="2047"/>
    <lineage>
        <taxon>Bacteria</taxon>
        <taxon>Bacillati</taxon>
        <taxon>Actinomycetota</taxon>
        <taxon>Actinomycetes</taxon>
        <taxon>Micrococcales</taxon>
        <taxon>Micrococcaceae</taxon>
        <taxon>Rothia</taxon>
    </lineage>
</organism>
<evidence type="ECO:0000256" key="2">
    <source>
        <dbReference type="RuleBase" id="RU363015"/>
    </source>
</evidence>
<accession>A0A269YJ07</accession>
<dbReference type="EMBL" id="LR134521">
    <property type="protein sequence ID" value="VEJ29904.1"/>
    <property type="molecule type" value="Genomic_DNA"/>
</dbReference>
<dbReference type="PANTHER" id="PTHR31223:SF70">
    <property type="entry name" value="LOG FAMILY PROTEIN YJL055W"/>
    <property type="match status" value="1"/>
</dbReference>
<gene>
    <name evidence="5" type="primary">yvdD</name>
    <name evidence="3" type="ORF">B8W87_07355</name>
    <name evidence="4" type="ORF">CRM92_03715</name>
    <name evidence="5" type="ORF">NCTC10918_01176</name>
</gene>
<evidence type="ECO:0000256" key="1">
    <source>
        <dbReference type="ARBA" id="ARBA00006763"/>
    </source>
</evidence>
<dbReference type="Proteomes" id="UP000270988">
    <property type="component" value="Chromosome"/>
</dbReference>